<keyword evidence="1" id="KW-0812">Transmembrane</keyword>
<keyword evidence="1" id="KW-1133">Transmembrane helix</keyword>
<protein>
    <submittedName>
        <fullName evidence="2">Uncharacterized protein</fullName>
    </submittedName>
</protein>
<dbReference type="Proteomes" id="UP000039865">
    <property type="component" value="Unassembled WGS sequence"/>
</dbReference>
<evidence type="ECO:0000256" key="1">
    <source>
        <dbReference type="SAM" id="Phobius"/>
    </source>
</evidence>
<accession>A0A077ZMS5</accession>
<dbReference type="Gene3D" id="3.40.50.1460">
    <property type="match status" value="1"/>
</dbReference>
<dbReference type="InParanoid" id="A0A077ZMS5"/>
<organism evidence="2 3">
    <name type="scientific">Stylonychia lemnae</name>
    <name type="common">Ciliate</name>
    <dbReference type="NCBI Taxonomy" id="5949"/>
    <lineage>
        <taxon>Eukaryota</taxon>
        <taxon>Sar</taxon>
        <taxon>Alveolata</taxon>
        <taxon>Ciliophora</taxon>
        <taxon>Intramacronucleata</taxon>
        <taxon>Spirotrichea</taxon>
        <taxon>Stichotrichia</taxon>
        <taxon>Sporadotrichida</taxon>
        <taxon>Oxytrichidae</taxon>
        <taxon>Stylonychinae</taxon>
        <taxon>Stylonychia</taxon>
    </lineage>
</organism>
<keyword evidence="3" id="KW-1185">Reference proteome</keyword>
<proteinExistence type="predicted"/>
<gene>
    <name evidence="2" type="primary">Contig9631.g10296</name>
    <name evidence="2" type="ORF">STYLEM_174</name>
</gene>
<reference evidence="2 3" key="1">
    <citation type="submission" date="2014-06" db="EMBL/GenBank/DDBJ databases">
        <authorList>
            <person name="Swart Estienne"/>
        </authorList>
    </citation>
    <scope>NUCLEOTIDE SEQUENCE [LARGE SCALE GENOMIC DNA]</scope>
    <source>
        <strain evidence="2 3">130c</strain>
    </source>
</reference>
<dbReference type="EMBL" id="CCKQ01000165">
    <property type="protein sequence ID" value="CDW71233.1"/>
    <property type="molecule type" value="Genomic_DNA"/>
</dbReference>
<dbReference type="AlphaFoldDB" id="A0A077ZMS5"/>
<evidence type="ECO:0000313" key="2">
    <source>
        <dbReference type="EMBL" id="CDW71233.1"/>
    </source>
</evidence>
<name>A0A077ZMS5_STYLE</name>
<evidence type="ECO:0000313" key="3">
    <source>
        <dbReference type="Proteomes" id="UP000039865"/>
    </source>
</evidence>
<sequence>MLHVIYYAGHGVTNKYRETFGVIPYIEKIKLDTGEIIEQKRVEYFNFTNFANEMAKFSKCATIIILDCCREFKQELNSELQKGILVQHQKNLGICYLIEAVSEGQYAGAIPTGEFIENFYQDYICYMETFSHDCCISDQYQSRQVNLHVVYKLEDKNQYICQPCYMKNSNTVQTSVEKNYYQDLAYIDLPINTDYPAIARFDSYIFISGGHRRIQSYNNQFDWTDNLYRVDLASYQPYPELLHQFKKFLITPTLLCNKLLSQIDKSVRGLQFFYLGYCQVEKLSRIYYYSQPNLSQERMENEKISSQNQEKDLNTYSINNQLKELNYTYSYPAMFIFQGYYLILYGGINIITLETTNRLLMINIEDFRNPKVTEIAQDNTVEEKYCNQDYFFGNQILENKANNFKLRGQHGIYKASLLAPNKISVVKVFSF</sequence>
<feature type="transmembrane region" description="Helical" evidence="1">
    <location>
        <begin position="329"/>
        <end position="351"/>
    </location>
</feature>
<keyword evidence="1" id="KW-0472">Membrane</keyword>